<comment type="caution">
    <text evidence="3">The sequence shown here is derived from an EMBL/GenBank/DDBJ whole genome shotgun (WGS) entry which is preliminary data.</text>
</comment>
<feature type="compositionally biased region" description="Low complexity" evidence="1">
    <location>
        <begin position="28"/>
        <end position="55"/>
    </location>
</feature>
<dbReference type="RefSeq" id="WP_050670789.1">
    <property type="nucleotide sequence ID" value="NZ_LAIR01000002.1"/>
</dbReference>
<name>A0A0L6CKR2_9MICO</name>
<feature type="signal peptide" evidence="2">
    <location>
        <begin position="1"/>
        <end position="25"/>
    </location>
</feature>
<evidence type="ECO:0008006" key="5">
    <source>
        <dbReference type="Google" id="ProtNLM"/>
    </source>
</evidence>
<dbReference type="EMBL" id="LAIR01000002">
    <property type="protein sequence ID" value="KNX38347.1"/>
    <property type="molecule type" value="Genomic_DNA"/>
</dbReference>
<proteinExistence type="predicted"/>
<evidence type="ECO:0000313" key="3">
    <source>
        <dbReference type="EMBL" id="KNX38347.1"/>
    </source>
</evidence>
<dbReference type="Proteomes" id="UP000037397">
    <property type="component" value="Unassembled WGS sequence"/>
</dbReference>
<keyword evidence="4" id="KW-1185">Reference proteome</keyword>
<gene>
    <name evidence="3" type="ORF">VV01_16250</name>
</gene>
<accession>A0A0L6CKR2</accession>
<evidence type="ECO:0000256" key="2">
    <source>
        <dbReference type="SAM" id="SignalP"/>
    </source>
</evidence>
<sequence length="196" mass="19687">MRRTSIATAVLAGSALLVSGCSGDADEPVSSGAVTPSSTSGAAPAPAGDPQAGGAYLQVEPGSASTQPVIATKSKGGSSFTLTAVRRIGPDRVVVEGLASRSQPNAFNEQGYFGAEHPIDGGGHFGGLSLKRSGDTSTYLPVRSQDRTCQCTVFHPELEKPGTPEPVYVVMSAPAGAGPVTVTVDAVGTFSNVPIS</sequence>
<keyword evidence="2" id="KW-0732">Signal</keyword>
<feature type="region of interest" description="Disordered" evidence="1">
    <location>
        <begin position="25"/>
        <end position="61"/>
    </location>
</feature>
<evidence type="ECO:0000313" key="4">
    <source>
        <dbReference type="Proteomes" id="UP000037397"/>
    </source>
</evidence>
<dbReference type="AlphaFoldDB" id="A0A0L6CKR2"/>
<feature type="chain" id="PRO_5005562896" description="Lipoprotein" evidence="2">
    <location>
        <begin position="26"/>
        <end position="196"/>
    </location>
</feature>
<dbReference type="PROSITE" id="PS51257">
    <property type="entry name" value="PROKAR_LIPOPROTEIN"/>
    <property type="match status" value="1"/>
</dbReference>
<protein>
    <recommendedName>
        <fullName evidence="5">Lipoprotein</fullName>
    </recommendedName>
</protein>
<organism evidence="3 4">
    <name type="scientific">Luteipulveratus halotolerans</name>
    <dbReference type="NCBI Taxonomy" id="1631356"/>
    <lineage>
        <taxon>Bacteria</taxon>
        <taxon>Bacillati</taxon>
        <taxon>Actinomycetota</taxon>
        <taxon>Actinomycetes</taxon>
        <taxon>Micrococcales</taxon>
        <taxon>Dermacoccaceae</taxon>
        <taxon>Luteipulveratus</taxon>
    </lineage>
</organism>
<evidence type="ECO:0000256" key="1">
    <source>
        <dbReference type="SAM" id="MobiDB-lite"/>
    </source>
</evidence>
<reference evidence="4" key="1">
    <citation type="submission" date="2015-03" db="EMBL/GenBank/DDBJ databases">
        <title>Luteipulveratus halotolerans sp. nov., a novel actinobacterium (Dermacoccaceae) from Sarawak, Malaysia.</title>
        <authorList>
            <person name="Juboi H."/>
            <person name="Basik A."/>
            <person name="Shamsul S.S."/>
            <person name="Arnold P."/>
            <person name="Schmitt E.K."/>
            <person name="Sanglier J.-J."/>
            <person name="Yeo T."/>
        </authorList>
    </citation>
    <scope>NUCLEOTIDE SEQUENCE [LARGE SCALE GENOMIC DNA]</scope>
    <source>
        <strain evidence="4">C296001</strain>
    </source>
</reference>